<dbReference type="STRING" id="1094619.G4YLX1"/>
<dbReference type="InParanoid" id="G4YLX1"/>
<dbReference type="PANTHER" id="PTHR31361:SF1">
    <property type="entry name" value="BETA-GLUCAN SYNTHESIS-ASSOCIATED PROTEIN KRE6-RELATED"/>
    <property type="match status" value="1"/>
</dbReference>
<dbReference type="GO" id="GO:0005789">
    <property type="term" value="C:endoplasmic reticulum membrane"/>
    <property type="evidence" value="ECO:0007669"/>
    <property type="project" value="TreeGrafter"/>
</dbReference>
<dbReference type="PANTHER" id="PTHR31361">
    <property type="entry name" value="BETA-GLUCAN SYNTHESIS-ASSOCIATED PROTEIN KRE6-RELATED"/>
    <property type="match status" value="1"/>
</dbReference>
<dbReference type="AlphaFoldDB" id="G4YLX1"/>
<keyword evidence="3" id="KW-0325">Glycoprotein</keyword>
<dbReference type="RefSeq" id="XP_009514441.1">
    <property type="nucleotide sequence ID" value="XM_009516146.1"/>
</dbReference>
<proteinExistence type="predicted"/>
<dbReference type="GO" id="GO:0005886">
    <property type="term" value="C:plasma membrane"/>
    <property type="evidence" value="ECO:0007669"/>
    <property type="project" value="TreeGrafter"/>
</dbReference>
<evidence type="ECO:0008006" key="8">
    <source>
        <dbReference type="Google" id="ProtNLM"/>
    </source>
</evidence>
<feature type="compositionally biased region" description="Low complexity" evidence="5">
    <location>
        <begin position="12"/>
        <end position="28"/>
    </location>
</feature>
<gene>
    <name evidence="6" type="ORF">PHYSODRAFT_321012</name>
</gene>
<evidence type="ECO:0000313" key="7">
    <source>
        <dbReference type="Proteomes" id="UP000002640"/>
    </source>
</evidence>
<dbReference type="GeneID" id="20644573"/>
<protein>
    <recommendedName>
        <fullName evidence="8">Beta-glucan synthesis-associated protein</fullName>
    </recommendedName>
</protein>
<feature type="region of interest" description="Disordered" evidence="5">
    <location>
        <begin position="9"/>
        <end position="35"/>
    </location>
</feature>
<dbReference type="GO" id="GO:0015926">
    <property type="term" value="F:glucosidase activity"/>
    <property type="evidence" value="ECO:0007669"/>
    <property type="project" value="TreeGrafter"/>
</dbReference>
<dbReference type="Pfam" id="PF03935">
    <property type="entry name" value="SKN1_KRE6_Sbg1"/>
    <property type="match status" value="1"/>
</dbReference>
<name>G4YLX1_PHYSP</name>
<keyword evidence="4" id="KW-0961">Cell wall biogenesis/degradation</keyword>
<dbReference type="GO" id="GO:0006078">
    <property type="term" value="P:(1-&gt;6)-beta-D-glucan biosynthetic process"/>
    <property type="evidence" value="ECO:0007669"/>
    <property type="project" value="TreeGrafter"/>
</dbReference>
<keyword evidence="2" id="KW-0472">Membrane</keyword>
<sequence length="393" mass="43236">MGITAIAVVDASSSSSDSGSSSSGSGSSTATDRSLVKLETRSGIRPWVDPDTPDDVRTYVSSRGDTWELIMSDEFGDVTRNFSAGGDHMWTSMEMPDGTNDALQLYSHNMTSVECDDYLQIKSIDEVDDITVWNSYLRPPACQNSTFYYRSGMLQTWNKFCFQGGMLEVGRSCRPFWAMTAVTLDIGKGSNARADNTQFYPTWPGIWLMGSLGRALFSSSTARMWPFSYNECNDTVFNSSNQRISACDPDPGHGLNQYQGRGAVEIDLMEGGGVAISSSILIAPGMPADYRRAAINETLGDWSYCTYSQECATIGANLPGVQTEYYKERDHQSWYQGLRYGSNNYCVVDGNDTQSYSLVTAGMKNITANKCGLLYCPASNDVLSHKPMRRPEA</sequence>
<evidence type="ECO:0000256" key="5">
    <source>
        <dbReference type="SAM" id="MobiDB-lite"/>
    </source>
</evidence>
<accession>G4YLX1</accession>
<dbReference type="OMA" id="CYELEAG"/>
<dbReference type="KEGG" id="psoj:PHYSODRAFT_321012"/>
<dbReference type="EMBL" id="JH159151">
    <property type="protein sequence ID" value="EGZ27166.1"/>
    <property type="molecule type" value="Genomic_DNA"/>
</dbReference>
<dbReference type="InterPro" id="IPR005629">
    <property type="entry name" value="Skn1/Kre6/Sbg1"/>
</dbReference>
<evidence type="ECO:0000256" key="3">
    <source>
        <dbReference type="ARBA" id="ARBA00023180"/>
    </source>
</evidence>
<organism evidence="6 7">
    <name type="scientific">Phytophthora sojae (strain P6497)</name>
    <name type="common">Soybean stem and root rot agent</name>
    <name type="synonym">Phytophthora megasperma f. sp. glycines</name>
    <dbReference type="NCBI Taxonomy" id="1094619"/>
    <lineage>
        <taxon>Eukaryota</taxon>
        <taxon>Sar</taxon>
        <taxon>Stramenopiles</taxon>
        <taxon>Oomycota</taxon>
        <taxon>Peronosporomycetes</taxon>
        <taxon>Peronosporales</taxon>
        <taxon>Peronosporaceae</taxon>
        <taxon>Phytophthora</taxon>
    </lineage>
</organism>
<evidence type="ECO:0000256" key="2">
    <source>
        <dbReference type="ARBA" id="ARBA00023136"/>
    </source>
</evidence>
<keyword evidence="7" id="KW-1185">Reference proteome</keyword>
<comment type="subcellular location">
    <subcellularLocation>
        <location evidence="1">Membrane</location>
    </subcellularLocation>
</comment>
<evidence type="ECO:0000256" key="1">
    <source>
        <dbReference type="ARBA" id="ARBA00004370"/>
    </source>
</evidence>
<reference evidence="6 7" key="1">
    <citation type="journal article" date="2006" name="Science">
        <title>Phytophthora genome sequences uncover evolutionary origins and mechanisms of pathogenesis.</title>
        <authorList>
            <person name="Tyler B.M."/>
            <person name="Tripathy S."/>
            <person name="Zhang X."/>
            <person name="Dehal P."/>
            <person name="Jiang R.H."/>
            <person name="Aerts A."/>
            <person name="Arredondo F.D."/>
            <person name="Baxter L."/>
            <person name="Bensasson D."/>
            <person name="Beynon J.L."/>
            <person name="Chapman J."/>
            <person name="Damasceno C.M."/>
            <person name="Dorrance A.E."/>
            <person name="Dou D."/>
            <person name="Dickerman A.W."/>
            <person name="Dubchak I.L."/>
            <person name="Garbelotto M."/>
            <person name="Gijzen M."/>
            <person name="Gordon S.G."/>
            <person name="Govers F."/>
            <person name="Grunwald N.J."/>
            <person name="Huang W."/>
            <person name="Ivors K.L."/>
            <person name="Jones R.W."/>
            <person name="Kamoun S."/>
            <person name="Krampis K."/>
            <person name="Lamour K.H."/>
            <person name="Lee M.K."/>
            <person name="McDonald W.H."/>
            <person name="Medina M."/>
            <person name="Meijer H.J."/>
            <person name="Nordberg E.K."/>
            <person name="Maclean D.J."/>
            <person name="Ospina-Giraldo M.D."/>
            <person name="Morris P.F."/>
            <person name="Phuntumart V."/>
            <person name="Putnam N.H."/>
            <person name="Rash S."/>
            <person name="Rose J.K."/>
            <person name="Sakihama Y."/>
            <person name="Salamov A.A."/>
            <person name="Savidor A."/>
            <person name="Scheuring C.F."/>
            <person name="Smith B.M."/>
            <person name="Sobral B.W."/>
            <person name="Terry A."/>
            <person name="Torto-Alalibo T.A."/>
            <person name="Win J."/>
            <person name="Xu Z."/>
            <person name="Zhang H."/>
            <person name="Grigoriev I.V."/>
            <person name="Rokhsar D.S."/>
            <person name="Boore J.L."/>
        </authorList>
    </citation>
    <scope>NUCLEOTIDE SEQUENCE [LARGE SCALE GENOMIC DNA]</scope>
    <source>
        <strain evidence="6 7">P6497</strain>
    </source>
</reference>
<evidence type="ECO:0000313" key="6">
    <source>
        <dbReference type="EMBL" id="EGZ27166.1"/>
    </source>
</evidence>
<evidence type="ECO:0000256" key="4">
    <source>
        <dbReference type="ARBA" id="ARBA00023316"/>
    </source>
</evidence>
<dbReference type="GO" id="GO:0071555">
    <property type="term" value="P:cell wall organization"/>
    <property type="evidence" value="ECO:0007669"/>
    <property type="project" value="UniProtKB-KW"/>
</dbReference>
<dbReference type="Gene3D" id="2.60.120.200">
    <property type="match status" value="1"/>
</dbReference>
<dbReference type="Proteomes" id="UP000002640">
    <property type="component" value="Unassembled WGS sequence"/>
</dbReference>